<feature type="signal peptide" evidence="1">
    <location>
        <begin position="1"/>
        <end position="20"/>
    </location>
</feature>
<dbReference type="RefSeq" id="WP_129921231.1">
    <property type="nucleotide sequence ID" value="NZ_SEWE01000020.1"/>
</dbReference>
<gene>
    <name evidence="2" type="ORF">EWM57_11195</name>
</gene>
<sequence length="178" mass="19971">MRIAPLLTTGLLLLLLLVSACNCNNKICDCFSEGEDLVQFTFDTDSLQTGFRKAEINSAYVVRYRAPGFATPLDTVRQRSGPDRMPQFYQFGYAALTLNALFAPRPDQPGAPFTAYSYRIVVPAANRRYDVTELELAGETRGSRCCQCYRNTRKSLRLDGTYLAAEGPDRLLPLVLRR</sequence>
<keyword evidence="3" id="KW-1185">Reference proteome</keyword>
<dbReference type="PROSITE" id="PS51257">
    <property type="entry name" value="PROKAR_LIPOPROTEIN"/>
    <property type="match status" value="1"/>
</dbReference>
<feature type="chain" id="PRO_5020347307" evidence="1">
    <location>
        <begin position="21"/>
        <end position="178"/>
    </location>
</feature>
<dbReference type="EMBL" id="SEWE01000020">
    <property type="protein sequence ID" value="RYU79301.1"/>
    <property type="molecule type" value="Genomic_DNA"/>
</dbReference>
<keyword evidence="1" id="KW-0732">Signal</keyword>
<evidence type="ECO:0000313" key="3">
    <source>
        <dbReference type="Proteomes" id="UP000294155"/>
    </source>
</evidence>
<reference evidence="2 3" key="1">
    <citation type="submission" date="2019-02" db="EMBL/GenBank/DDBJ databases">
        <title>Bacterial novel species isolated from soil.</title>
        <authorList>
            <person name="Jung H.-Y."/>
        </authorList>
    </citation>
    <scope>NUCLEOTIDE SEQUENCE [LARGE SCALE GENOMIC DNA]</scope>
    <source>
        <strain evidence="2 3">1-3-3-3</strain>
    </source>
</reference>
<accession>A0A4Q5LCM3</accession>
<dbReference type="Proteomes" id="UP000294155">
    <property type="component" value="Unassembled WGS sequence"/>
</dbReference>
<evidence type="ECO:0000256" key="1">
    <source>
        <dbReference type="SAM" id="SignalP"/>
    </source>
</evidence>
<dbReference type="OrthoDB" id="880728at2"/>
<organism evidence="2 3">
    <name type="scientific">Hymenobacter persicinus</name>
    <dbReference type="NCBI Taxonomy" id="2025506"/>
    <lineage>
        <taxon>Bacteria</taxon>
        <taxon>Pseudomonadati</taxon>
        <taxon>Bacteroidota</taxon>
        <taxon>Cytophagia</taxon>
        <taxon>Cytophagales</taxon>
        <taxon>Hymenobacteraceae</taxon>
        <taxon>Hymenobacter</taxon>
    </lineage>
</organism>
<name>A0A4Q5LCM3_9BACT</name>
<protein>
    <submittedName>
        <fullName evidence="2">Uncharacterized protein</fullName>
    </submittedName>
</protein>
<evidence type="ECO:0000313" key="2">
    <source>
        <dbReference type="EMBL" id="RYU79301.1"/>
    </source>
</evidence>
<proteinExistence type="predicted"/>
<dbReference type="AlphaFoldDB" id="A0A4Q5LCM3"/>
<comment type="caution">
    <text evidence="2">The sequence shown here is derived from an EMBL/GenBank/DDBJ whole genome shotgun (WGS) entry which is preliminary data.</text>
</comment>